<sequence>MIFNGKRYNEYETNIIGLDDIVCLNGTIGYVDAIMYDYILLVDDKGKAHRIDKNNIQSAFMLSQIFRNNLSSILLN</sequence>
<name>A0A0F5JQ85_9BACT</name>
<protein>
    <submittedName>
        <fullName evidence="1">Uncharacterized protein</fullName>
    </submittedName>
</protein>
<organism evidence="1 2">
    <name type="scientific">Parabacteroides goldsteinii DSM 19448 = WAL 12034</name>
    <dbReference type="NCBI Taxonomy" id="927665"/>
    <lineage>
        <taxon>Bacteria</taxon>
        <taxon>Pseudomonadati</taxon>
        <taxon>Bacteroidota</taxon>
        <taxon>Bacteroidia</taxon>
        <taxon>Bacteroidales</taxon>
        <taxon>Tannerellaceae</taxon>
        <taxon>Parabacteroides</taxon>
    </lineage>
</organism>
<dbReference type="HOGENOM" id="CLU_188905_0_0_10"/>
<gene>
    <name evidence="1" type="ORF">HMPREF1535_00221</name>
</gene>
<dbReference type="PATRIC" id="fig|927665.4.peg.222"/>
<comment type="caution">
    <text evidence="1">The sequence shown here is derived from an EMBL/GenBank/DDBJ whole genome shotgun (WGS) entry which is preliminary data.</text>
</comment>
<dbReference type="EMBL" id="AQHV01000001">
    <property type="protein sequence ID" value="KKB59948.1"/>
    <property type="molecule type" value="Genomic_DNA"/>
</dbReference>
<reference evidence="1 2" key="1">
    <citation type="submission" date="2013-04" db="EMBL/GenBank/DDBJ databases">
        <title>The Genome Sequence of Parabacteroides goldsteinii DSM 19448.</title>
        <authorList>
            <consortium name="The Broad Institute Genomics Platform"/>
            <person name="Earl A."/>
            <person name="Ward D."/>
            <person name="Feldgarden M."/>
            <person name="Gevers D."/>
            <person name="Martens E."/>
            <person name="Sakamoto M."/>
            <person name="Benno Y."/>
            <person name="Song Y."/>
            <person name="Liu C."/>
            <person name="Lee J."/>
            <person name="Bolanos M."/>
            <person name="Vaisanen M.L."/>
            <person name="Finegold S.M."/>
            <person name="Walker B."/>
            <person name="Young S."/>
            <person name="Zeng Q."/>
            <person name="Gargeya S."/>
            <person name="Fitzgerald M."/>
            <person name="Haas B."/>
            <person name="Abouelleil A."/>
            <person name="Allen A.W."/>
            <person name="Alvarado L."/>
            <person name="Arachchi H.M."/>
            <person name="Berlin A.M."/>
            <person name="Chapman S.B."/>
            <person name="Gainer-Dewar J."/>
            <person name="Goldberg J."/>
            <person name="Griggs A."/>
            <person name="Gujja S."/>
            <person name="Hansen M."/>
            <person name="Howarth C."/>
            <person name="Imamovic A."/>
            <person name="Ireland A."/>
            <person name="Larimer J."/>
            <person name="McCowan C."/>
            <person name="Murphy C."/>
            <person name="Pearson M."/>
            <person name="Poon T.W."/>
            <person name="Priest M."/>
            <person name="Roberts A."/>
            <person name="Saif S."/>
            <person name="Shea T."/>
            <person name="Sisk P."/>
            <person name="Sykes S."/>
            <person name="Wortman J."/>
            <person name="Nusbaum C."/>
            <person name="Birren B."/>
        </authorList>
    </citation>
    <scope>NUCLEOTIDE SEQUENCE [LARGE SCALE GENOMIC DNA]</scope>
    <source>
        <strain evidence="1 2">DSM 19448</strain>
    </source>
</reference>
<accession>A0A0F5JQ85</accession>
<dbReference type="STRING" id="927665.HMPREF1535_00221"/>
<evidence type="ECO:0000313" key="1">
    <source>
        <dbReference type="EMBL" id="KKB59948.1"/>
    </source>
</evidence>
<dbReference type="AlphaFoldDB" id="A0A0F5JQ85"/>
<proteinExistence type="predicted"/>
<dbReference type="Proteomes" id="UP000033047">
    <property type="component" value="Unassembled WGS sequence"/>
</dbReference>
<evidence type="ECO:0000313" key="2">
    <source>
        <dbReference type="Proteomes" id="UP000033047"/>
    </source>
</evidence>